<name>A0A2U1KM36_ARTAN</name>
<dbReference type="AlphaFoldDB" id="A0A2U1KM36"/>
<dbReference type="STRING" id="35608.A0A2U1KM36"/>
<gene>
    <name evidence="1" type="ORF">CTI12_AA586770</name>
</gene>
<organism evidence="1 2">
    <name type="scientific">Artemisia annua</name>
    <name type="common">Sweet wormwood</name>
    <dbReference type="NCBI Taxonomy" id="35608"/>
    <lineage>
        <taxon>Eukaryota</taxon>
        <taxon>Viridiplantae</taxon>
        <taxon>Streptophyta</taxon>
        <taxon>Embryophyta</taxon>
        <taxon>Tracheophyta</taxon>
        <taxon>Spermatophyta</taxon>
        <taxon>Magnoliopsida</taxon>
        <taxon>eudicotyledons</taxon>
        <taxon>Gunneridae</taxon>
        <taxon>Pentapetalae</taxon>
        <taxon>asterids</taxon>
        <taxon>campanulids</taxon>
        <taxon>Asterales</taxon>
        <taxon>Asteraceae</taxon>
        <taxon>Asteroideae</taxon>
        <taxon>Anthemideae</taxon>
        <taxon>Artemisiinae</taxon>
        <taxon>Artemisia</taxon>
    </lineage>
</organism>
<dbReference type="InterPro" id="IPR017853">
    <property type="entry name" value="GH"/>
</dbReference>
<sequence length="85" mass="10014">MAVSLSDNDEMCVFTYLRMNPELLHVDNWRKFMGFMKKMKEWKDVHQCWEQVDQILSILCTLQSQCMRASGCVWSEKCLPPGTVH</sequence>
<comment type="caution">
    <text evidence="1">The sequence shown here is derived from an EMBL/GenBank/DDBJ whole genome shotgun (WGS) entry which is preliminary data.</text>
</comment>
<dbReference type="OrthoDB" id="750170at2759"/>
<dbReference type="Gene3D" id="3.20.20.80">
    <property type="entry name" value="Glycosidases"/>
    <property type="match status" value="1"/>
</dbReference>
<dbReference type="Proteomes" id="UP000245207">
    <property type="component" value="Unassembled WGS sequence"/>
</dbReference>
<dbReference type="SUPFAM" id="SSF51445">
    <property type="entry name" value="(Trans)glycosidases"/>
    <property type="match status" value="1"/>
</dbReference>
<protein>
    <submittedName>
        <fullName evidence="1">Beta-amylase</fullName>
    </submittedName>
</protein>
<keyword evidence="2" id="KW-1185">Reference proteome</keyword>
<evidence type="ECO:0000313" key="1">
    <source>
        <dbReference type="EMBL" id="PWA37844.1"/>
    </source>
</evidence>
<accession>A0A2U1KM36</accession>
<reference evidence="1 2" key="1">
    <citation type="journal article" date="2018" name="Mol. Plant">
        <title>The genome of Artemisia annua provides insight into the evolution of Asteraceae family and artemisinin biosynthesis.</title>
        <authorList>
            <person name="Shen Q."/>
            <person name="Zhang L."/>
            <person name="Liao Z."/>
            <person name="Wang S."/>
            <person name="Yan T."/>
            <person name="Shi P."/>
            <person name="Liu M."/>
            <person name="Fu X."/>
            <person name="Pan Q."/>
            <person name="Wang Y."/>
            <person name="Lv Z."/>
            <person name="Lu X."/>
            <person name="Zhang F."/>
            <person name="Jiang W."/>
            <person name="Ma Y."/>
            <person name="Chen M."/>
            <person name="Hao X."/>
            <person name="Li L."/>
            <person name="Tang Y."/>
            <person name="Lv G."/>
            <person name="Zhou Y."/>
            <person name="Sun X."/>
            <person name="Brodelius P.E."/>
            <person name="Rose J.K.C."/>
            <person name="Tang K."/>
        </authorList>
    </citation>
    <scope>NUCLEOTIDE SEQUENCE [LARGE SCALE GENOMIC DNA]</scope>
    <source>
        <strain evidence="2">cv. Huhao1</strain>
        <tissue evidence="1">Leaf</tissue>
    </source>
</reference>
<evidence type="ECO:0000313" key="2">
    <source>
        <dbReference type="Proteomes" id="UP000245207"/>
    </source>
</evidence>
<dbReference type="EMBL" id="PKPP01016295">
    <property type="protein sequence ID" value="PWA37844.1"/>
    <property type="molecule type" value="Genomic_DNA"/>
</dbReference>
<proteinExistence type="predicted"/>